<evidence type="ECO:0000313" key="2">
    <source>
        <dbReference type="EMBL" id="HJC51545.1"/>
    </source>
</evidence>
<dbReference type="Proteomes" id="UP000823904">
    <property type="component" value="Unassembled WGS sequence"/>
</dbReference>
<dbReference type="AlphaFoldDB" id="A0A9D2PLD3"/>
<proteinExistence type="predicted"/>
<reference evidence="2" key="2">
    <citation type="submission" date="2021-04" db="EMBL/GenBank/DDBJ databases">
        <authorList>
            <person name="Gilroy R."/>
        </authorList>
    </citation>
    <scope>NUCLEOTIDE SEQUENCE</scope>
    <source>
        <strain evidence="2">ChiSjej3B21-8574</strain>
    </source>
</reference>
<evidence type="ECO:0000313" key="3">
    <source>
        <dbReference type="Proteomes" id="UP000823904"/>
    </source>
</evidence>
<gene>
    <name evidence="2" type="ORF">H9754_13405</name>
</gene>
<feature type="region of interest" description="Disordered" evidence="1">
    <location>
        <begin position="98"/>
        <end position="118"/>
    </location>
</feature>
<dbReference type="InterPro" id="IPR008769">
    <property type="entry name" value="PhaF_PhaI"/>
</dbReference>
<evidence type="ECO:0000256" key="1">
    <source>
        <dbReference type="SAM" id="MobiDB-lite"/>
    </source>
</evidence>
<sequence>MEFGEGVRKIFLAGVGAAATTAETTKDIIDKLVEKGELTVEQGKVFNEELKRSAKSKVKDHVSVNVTRNFSDAFDSVEKMSAEELEQLKARIAEVEAANKAEQEKAEEEKGTADSAEA</sequence>
<reference evidence="2" key="1">
    <citation type="journal article" date="2021" name="PeerJ">
        <title>Extensive microbial diversity within the chicken gut microbiome revealed by metagenomics and culture.</title>
        <authorList>
            <person name="Gilroy R."/>
            <person name="Ravi A."/>
            <person name="Getino M."/>
            <person name="Pursley I."/>
            <person name="Horton D.L."/>
            <person name="Alikhan N.F."/>
            <person name="Baker D."/>
            <person name="Gharbi K."/>
            <person name="Hall N."/>
            <person name="Watson M."/>
            <person name="Adriaenssens E.M."/>
            <person name="Foster-Nyarko E."/>
            <person name="Jarju S."/>
            <person name="Secka A."/>
            <person name="Antonio M."/>
            <person name="Oren A."/>
            <person name="Chaudhuri R.R."/>
            <person name="La Ragione R."/>
            <person name="Hildebrand F."/>
            <person name="Pallen M.J."/>
        </authorList>
    </citation>
    <scope>NUCLEOTIDE SEQUENCE</scope>
    <source>
        <strain evidence="2">ChiSjej3B21-8574</strain>
    </source>
</reference>
<dbReference type="PANTHER" id="PTHR38664">
    <property type="entry name" value="SLR0058 PROTEIN"/>
    <property type="match status" value="1"/>
</dbReference>
<dbReference type="Pfam" id="PF05597">
    <property type="entry name" value="Phasin"/>
    <property type="match status" value="1"/>
</dbReference>
<organism evidence="2 3">
    <name type="scientific">Candidatus Anaerostipes avistercoris</name>
    <dbReference type="NCBI Taxonomy" id="2838462"/>
    <lineage>
        <taxon>Bacteria</taxon>
        <taxon>Bacillati</taxon>
        <taxon>Bacillota</taxon>
        <taxon>Clostridia</taxon>
        <taxon>Lachnospirales</taxon>
        <taxon>Lachnospiraceae</taxon>
        <taxon>Anaerostipes</taxon>
    </lineage>
</organism>
<feature type="compositionally biased region" description="Basic and acidic residues" evidence="1">
    <location>
        <begin position="98"/>
        <end position="112"/>
    </location>
</feature>
<accession>A0A9D2PLD3</accession>
<dbReference type="EMBL" id="DWWD01000048">
    <property type="protein sequence ID" value="HJC51545.1"/>
    <property type="molecule type" value="Genomic_DNA"/>
</dbReference>
<dbReference type="PANTHER" id="PTHR38664:SF1">
    <property type="entry name" value="SLR0058 PROTEIN"/>
    <property type="match status" value="1"/>
</dbReference>
<name>A0A9D2PLD3_9FIRM</name>
<comment type="caution">
    <text evidence="2">The sequence shown here is derived from an EMBL/GenBank/DDBJ whole genome shotgun (WGS) entry which is preliminary data.</text>
</comment>
<protein>
    <submittedName>
        <fullName evidence="2">Phasin family protein</fullName>
    </submittedName>
</protein>